<name>A0AAE4BMW7_9DEIO</name>
<comment type="caution">
    <text evidence="1">The sequence shown here is derived from an EMBL/GenBank/DDBJ whole genome shotgun (WGS) entry which is preliminary data.</text>
</comment>
<reference evidence="1" key="1">
    <citation type="submission" date="2023-07" db="EMBL/GenBank/DDBJ databases">
        <title>Sorghum-associated microbial communities from plants grown in Nebraska, USA.</title>
        <authorList>
            <person name="Schachtman D."/>
        </authorList>
    </citation>
    <scope>NUCLEOTIDE SEQUENCE</scope>
    <source>
        <strain evidence="1">BE330</strain>
    </source>
</reference>
<evidence type="ECO:0000313" key="1">
    <source>
        <dbReference type="EMBL" id="MDR6218902.1"/>
    </source>
</evidence>
<protein>
    <submittedName>
        <fullName evidence="1">Uncharacterized protein</fullName>
    </submittedName>
</protein>
<dbReference type="Proteomes" id="UP001185331">
    <property type="component" value="Unassembled WGS sequence"/>
</dbReference>
<dbReference type="EMBL" id="JAVDQK010000005">
    <property type="protein sequence ID" value="MDR6218902.1"/>
    <property type="molecule type" value="Genomic_DNA"/>
</dbReference>
<gene>
    <name evidence="1" type="ORF">J2Y00_002499</name>
</gene>
<accession>A0AAE4BMW7</accession>
<dbReference type="RefSeq" id="WP_309853693.1">
    <property type="nucleotide sequence ID" value="NZ_JAVDQJ010000004.1"/>
</dbReference>
<dbReference type="AlphaFoldDB" id="A0AAE4BMW7"/>
<proteinExistence type="predicted"/>
<organism evidence="1 2">
    <name type="scientific">Deinococcus soli</name>
    <name type="common">ex Cha et al. 2016</name>
    <dbReference type="NCBI Taxonomy" id="1309411"/>
    <lineage>
        <taxon>Bacteria</taxon>
        <taxon>Thermotogati</taxon>
        <taxon>Deinococcota</taxon>
        <taxon>Deinococci</taxon>
        <taxon>Deinococcales</taxon>
        <taxon>Deinococcaceae</taxon>
        <taxon>Deinococcus</taxon>
    </lineage>
</organism>
<evidence type="ECO:0000313" key="2">
    <source>
        <dbReference type="Proteomes" id="UP001185331"/>
    </source>
</evidence>
<sequence>MTHAAPAAASTPQAFSDQLTAALGDANALDDLLPLAPQDWIPEHASIWLLRAALDAHPLMLAELAGPLSSGELSSVQLTGIKLRLRSPHPYVALSLTALTPSHRVERRAVRDRRFGEALRDAVHSRFGSAVTFTLDIDLEAGAPHVTGMGHFGAERLLDLCTHLLNGSQNRATFTDDLRGHALNAQRMMDKYPHASDVHFRTFMDHFGELLDAHEHLNATVLARVLTAALESLIDTCPADLI</sequence>